<keyword evidence="3" id="KW-1185">Reference proteome</keyword>
<reference evidence="2 3" key="1">
    <citation type="submission" date="2021-04" db="EMBL/GenBank/DDBJ databases">
        <title>Whole-genome sequencing of Saccharopolyspora endophytica KCTC 19397.</title>
        <authorList>
            <person name="Ay H."/>
            <person name="Saygin H."/>
            <person name="Sahin N."/>
        </authorList>
    </citation>
    <scope>NUCLEOTIDE SEQUENCE [LARGE SCALE GENOMIC DNA]</scope>
    <source>
        <strain evidence="2 3">KCTC 19397</strain>
    </source>
</reference>
<sequence>MMKRLTHSDSGPVSLVLGLAAGEVEVIAEDREDAVVELAPVVAGDEVAEDLIARVEGSSRGEVLEVRVPYPEPVHIGSTTFGPGAAGTVTAVFAGSGSVTVFNGPVVSGGAVVQQVTTGGAVRVVARVPMRSVLCTDTLSASVRAGDGLREVEAQSKSGAVEVGAVEQVSVHTISGAVRVGESADVAVKTVSGAIRVLRLTGSTQAKTVSGSVDVHAAGDSRVQVKTVSGSIEVTAADGARVQCHTKTVSGRVRAPRS</sequence>
<accession>A0ABS5DRB7</accession>
<gene>
    <name evidence="2" type="ORF">KBO27_33270</name>
</gene>
<dbReference type="EMBL" id="JAGPXE010000029">
    <property type="protein sequence ID" value="MBQ0928835.1"/>
    <property type="molecule type" value="Genomic_DNA"/>
</dbReference>
<dbReference type="Proteomes" id="UP000674084">
    <property type="component" value="Unassembled WGS sequence"/>
</dbReference>
<protein>
    <submittedName>
        <fullName evidence="2">DUF4097 family beta strand repeat protein</fullName>
    </submittedName>
</protein>
<comment type="caution">
    <text evidence="2">The sequence shown here is derived from an EMBL/GenBank/DDBJ whole genome shotgun (WGS) entry which is preliminary data.</text>
</comment>
<feature type="domain" description="DUF4097" evidence="1">
    <location>
        <begin position="149"/>
        <end position="256"/>
    </location>
</feature>
<organism evidence="2 3">
    <name type="scientific">Saccharopolyspora endophytica</name>
    <dbReference type="NCBI Taxonomy" id="543886"/>
    <lineage>
        <taxon>Bacteria</taxon>
        <taxon>Bacillati</taxon>
        <taxon>Actinomycetota</taxon>
        <taxon>Actinomycetes</taxon>
        <taxon>Pseudonocardiales</taxon>
        <taxon>Pseudonocardiaceae</taxon>
        <taxon>Saccharopolyspora</taxon>
    </lineage>
</organism>
<evidence type="ECO:0000313" key="2">
    <source>
        <dbReference type="EMBL" id="MBQ0928835.1"/>
    </source>
</evidence>
<dbReference type="Pfam" id="PF13349">
    <property type="entry name" value="DUF4097"/>
    <property type="match status" value="1"/>
</dbReference>
<evidence type="ECO:0000313" key="3">
    <source>
        <dbReference type="Proteomes" id="UP000674084"/>
    </source>
</evidence>
<proteinExistence type="predicted"/>
<dbReference type="InterPro" id="IPR025164">
    <property type="entry name" value="Toastrack_DUF4097"/>
</dbReference>
<name>A0ABS5DRB7_9PSEU</name>
<evidence type="ECO:0000259" key="1">
    <source>
        <dbReference type="Pfam" id="PF13349"/>
    </source>
</evidence>